<dbReference type="AlphaFoldDB" id="A0A6A4H5N2"/>
<protein>
    <submittedName>
        <fullName evidence="1">Uncharacterized protein</fullName>
    </submittedName>
</protein>
<reference evidence="1" key="1">
    <citation type="journal article" date="2019" name="Environ. Microbiol.">
        <title>Fungal ecological strategies reflected in gene transcription - a case study of two litter decomposers.</title>
        <authorList>
            <person name="Barbi F."/>
            <person name="Kohler A."/>
            <person name="Barry K."/>
            <person name="Baskaran P."/>
            <person name="Daum C."/>
            <person name="Fauchery L."/>
            <person name="Ihrmark K."/>
            <person name="Kuo A."/>
            <person name="LaButti K."/>
            <person name="Lipzen A."/>
            <person name="Morin E."/>
            <person name="Grigoriev I.V."/>
            <person name="Henrissat B."/>
            <person name="Lindahl B."/>
            <person name="Martin F."/>
        </authorList>
    </citation>
    <scope>NUCLEOTIDE SEQUENCE</scope>
    <source>
        <strain evidence="1">JB14</strain>
    </source>
</reference>
<keyword evidence="2" id="KW-1185">Reference proteome</keyword>
<evidence type="ECO:0000313" key="1">
    <source>
        <dbReference type="EMBL" id="KAE9393013.1"/>
    </source>
</evidence>
<dbReference type="Proteomes" id="UP000799118">
    <property type="component" value="Unassembled WGS sequence"/>
</dbReference>
<accession>A0A6A4H5N2</accession>
<proteinExistence type="predicted"/>
<name>A0A6A4H5N2_9AGAR</name>
<evidence type="ECO:0000313" key="2">
    <source>
        <dbReference type="Proteomes" id="UP000799118"/>
    </source>
</evidence>
<sequence length="199" mass="22302">MWRISETAMNRRHFHLQAMGVDGSLLELEFLGSSRIQNNCLTYYHRLYFLHHELEDPRCEDAVLESFGVAKQSKQGYFIRIIHFKSGERRDEPGKLVVAWVQRSTLRFKIQAVKAPSGAISTGPKNSKATTAIVYAPLGTFPPSPILRGLFNCESDETFLLSTLFPNRNEVSGTPFGSGYHSRAAAQPIIHAEMASPGY</sequence>
<dbReference type="EMBL" id="ML769582">
    <property type="protein sequence ID" value="KAE9393013.1"/>
    <property type="molecule type" value="Genomic_DNA"/>
</dbReference>
<organism evidence="1 2">
    <name type="scientific">Gymnopus androsaceus JB14</name>
    <dbReference type="NCBI Taxonomy" id="1447944"/>
    <lineage>
        <taxon>Eukaryota</taxon>
        <taxon>Fungi</taxon>
        <taxon>Dikarya</taxon>
        <taxon>Basidiomycota</taxon>
        <taxon>Agaricomycotina</taxon>
        <taxon>Agaricomycetes</taxon>
        <taxon>Agaricomycetidae</taxon>
        <taxon>Agaricales</taxon>
        <taxon>Marasmiineae</taxon>
        <taxon>Omphalotaceae</taxon>
        <taxon>Gymnopus</taxon>
    </lineage>
</organism>
<gene>
    <name evidence="1" type="ORF">BT96DRAFT_979122</name>
</gene>